<reference evidence="1" key="1">
    <citation type="submission" date="2014-01" db="EMBL/GenBank/DDBJ databases">
        <authorList>
            <person name="Aslett M."/>
        </authorList>
    </citation>
    <scope>NUCLEOTIDE SEQUENCE</scope>
</reference>
<gene>
    <name evidence="1" type="ORF">TTRE_0000470801</name>
</gene>
<evidence type="ECO:0000313" key="2">
    <source>
        <dbReference type="Proteomes" id="UP000030665"/>
    </source>
</evidence>
<protein>
    <submittedName>
        <fullName evidence="1">Uncharacterized protein</fullName>
    </submittedName>
</protein>
<proteinExistence type="predicted"/>
<reference evidence="1" key="2">
    <citation type="submission" date="2014-03" db="EMBL/GenBank/DDBJ databases">
        <title>The whipworm genome and dual-species transcriptomics of an intimate host-pathogen interaction.</title>
        <authorList>
            <person name="Foth B.J."/>
            <person name="Tsai I.J."/>
            <person name="Reid A.J."/>
            <person name="Bancroft A.J."/>
            <person name="Nichol S."/>
            <person name="Tracey A."/>
            <person name="Holroyd N."/>
            <person name="Cotton J.A."/>
            <person name="Stanley E.J."/>
            <person name="Zarowiecki M."/>
            <person name="Liu J.Z."/>
            <person name="Huckvale T."/>
            <person name="Cooper P.J."/>
            <person name="Grencis R.K."/>
            <person name="Berriman M."/>
        </authorList>
    </citation>
    <scope>NUCLEOTIDE SEQUENCE [LARGE SCALE GENOMIC DNA]</scope>
</reference>
<organism evidence="1 2">
    <name type="scientific">Trichuris trichiura</name>
    <name type="common">Whipworm</name>
    <name type="synonym">Trichocephalus trichiurus</name>
    <dbReference type="NCBI Taxonomy" id="36087"/>
    <lineage>
        <taxon>Eukaryota</taxon>
        <taxon>Metazoa</taxon>
        <taxon>Ecdysozoa</taxon>
        <taxon>Nematoda</taxon>
        <taxon>Enoplea</taxon>
        <taxon>Dorylaimia</taxon>
        <taxon>Trichinellida</taxon>
        <taxon>Trichuridae</taxon>
        <taxon>Trichuris</taxon>
    </lineage>
</organism>
<dbReference type="AlphaFoldDB" id="A0A077Z9S9"/>
<dbReference type="Proteomes" id="UP000030665">
    <property type="component" value="Unassembled WGS sequence"/>
</dbReference>
<name>A0A077Z9S9_TRITR</name>
<keyword evidence="2" id="KW-1185">Reference proteome</keyword>
<evidence type="ECO:0000313" key="1">
    <source>
        <dbReference type="EMBL" id="CDW56428.1"/>
    </source>
</evidence>
<sequence>MNNNSSCKQQQCLVERRNRCRQLQRWNKSLLVLLGVEQVCQRLFEHSTWQQSSVLTVPSSLRCFETPLQGKNRRTAFIVLVKIKCGPTFCFLSQSLAGDRWLIASRARLASRKSVQQLTVGGVLMACCEGDDELCQRPPLSNQVT</sequence>
<dbReference type="STRING" id="36087.A0A077Z9S9"/>
<dbReference type="EMBL" id="HG806038">
    <property type="protein sequence ID" value="CDW56428.1"/>
    <property type="molecule type" value="Genomic_DNA"/>
</dbReference>
<accession>A0A077Z9S9</accession>
<dbReference type="OrthoDB" id="10028342at2759"/>